<dbReference type="PANTHER" id="PTHR12015">
    <property type="entry name" value="SMALL INDUCIBLE CYTOKINE A"/>
    <property type="match status" value="1"/>
</dbReference>
<feature type="domain" description="Chemokine interleukin-8-like" evidence="3">
    <location>
        <begin position="27"/>
        <end position="86"/>
    </location>
</feature>
<proteinExistence type="predicted"/>
<dbReference type="Ensembl" id="ENSSFOT00015063148.1">
    <property type="protein sequence ID" value="ENSSFOP00015076160.1"/>
    <property type="gene ID" value="ENSSFOG00015030608.1"/>
</dbReference>
<organism evidence="4 5">
    <name type="scientific">Scleropages formosus</name>
    <name type="common">Asian bonytongue</name>
    <name type="synonym">Osteoglossum formosum</name>
    <dbReference type="NCBI Taxonomy" id="113540"/>
    <lineage>
        <taxon>Eukaryota</taxon>
        <taxon>Metazoa</taxon>
        <taxon>Chordata</taxon>
        <taxon>Craniata</taxon>
        <taxon>Vertebrata</taxon>
        <taxon>Euteleostomi</taxon>
        <taxon>Actinopterygii</taxon>
        <taxon>Neopterygii</taxon>
        <taxon>Teleostei</taxon>
        <taxon>Osteoglossocephala</taxon>
        <taxon>Osteoglossomorpha</taxon>
        <taxon>Osteoglossiformes</taxon>
        <taxon>Osteoglossidae</taxon>
        <taxon>Scleropages</taxon>
    </lineage>
</organism>
<dbReference type="OrthoDB" id="8900217at2759"/>
<keyword evidence="1" id="KW-0202">Cytokine</keyword>
<dbReference type="Pfam" id="PF00048">
    <property type="entry name" value="IL8"/>
    <property type="match status" value="1"/>
</dbReference>
<name>A0A8C9WKA7_SCLFO</name>
<evidence type="ECO:0000259" key="3">
    <source>
        <dbReference type="SMART" id="SM00199"/>
    </source>
</evidence>
<dbReference type="GO" id="GO:0005615">
    <property type="term" value="C:extracellular space"/>
    <property type="evidence" value="ECO:0007669"/>
    <property type="project" value="UniProtKB-KW"/>
</dbReference>
<dbReference type="GO" id="GO:0006955">
    <property type="term" value="P:immune response"/>
    <property type="evidence" value="ECO:0007669"/>
    <property type="project" value="InterPro"/>
</dbReference>
<evidence type="ECO:0000256" key="2">
    <source>
        <dbReference type="SAM" id="MobiDB-lite"/>
    </source>
</evidence>
<dbReference type="AlphaFoldDB" id="A0A8C9WKA7"/>
<feature type="region of interest" description="Disordered" evidence="2">
    <location>
        <begin position="89"/>
        <end position="126"/>
    </location>
</feature>
<dbReference type="PANTHER" id="PTHR12015:SF177">
    <property type="entry name" value="CHEMOKINE INTERLEUKIN-8-LIKE DOMAIN-CONTAINING PROTEIN"/>
    <property type="match status" value="1"/>
</dbReference>
<feature type="compositionally biased region" description="Basic residues" evidence="2">
    <location>
        <begin position="112"/>
        <end position="126"/>
    </location>
</feature>
<dbReference type="Gene3D" id="2.40.50.40">
    <property type="match status" value="1"/>
</dbReference>
<accession>A0A8C9WKA7</accession>
<dbReference type="InterPro" id="IPR036048">
    <property type="entry name" value="Interleukin_8-like_sf"/>
</dbReference>
<dbReference type="InterPro" id="IPR001811">
    <property type="entry name" value="Chemokine_IL8-like_dom"/>
</dbReference>
<dbReference type="SUPFAM" id="SSF54117">
    <property type="entry name" value="Interleukin 8-like chemokines"/>
    <property type="match status" value="1"/>
</dbReference>
<protein>
    <recommendedName>
        <fullName evidence="3">Chemokine interleukin-8-like domain-containing protein</fullName>
    </recommendedName>
</protein>
<dbReference type="CDD" id="cd00272">
    <property type="entry name" value="Chemokine_CC"/>
    <property type="match status" value="1"/>
</dbReference>
<dbReference type="Proteomes" id="UP000694397">
    <property type="component" value="Chromosome 19"/>
</dbReference>
<keyword evidence="5" id="KW-1185">Reference proteome</keyword>
<sequence>VRLLLDDDARFSSLSFPFLLFPASGPTLSCCLSVSDTVVPRRRVSDYRVQNAALCPVRTVVFLTTSGKTVCSDPEKKWVKRAIRWVNNKRAKMGGSLQTTGRPKTNREKPRNKGKKRMRQRKQKTN</sequence>
<gene>
    <name evidence="4" type="primary">LOC108927598</name>
</gene>
<dbReference type="InterPro" id="IPR039809">
    <property type="entry name" value="Chemokine_b/g/d"/>
</dbReference>
<reference evidence="4 5" key="1">
    <citation type="submission" date="2019-04" db="EMBL/GenBank/DDBJ databases">
        <authorList>
            <consortium name="Wellcome Sanger Institute Data Sharing"/>
        </authorList>
    </citation>
    <scope>NUCLEOTIDE SEQUENCE [LARGE SCALE GENOMIC DNA]</scope>
</reference>
<dbReference type="GO" id="GO:0008009">
    <property type="term" value="F:chemokine activity"/>
    <property type="evidence" value="ECO:0007669"/>
    <property type="project" value="InterPro"/>
</dbReference>
<dbReference type="GeneTree" id="ENSGT00990000208723"/>
<reference evidence="4" key="2">
    <citation type="submission" date="2025-08" db="UniProtKB">
        <authorList>
            <consortium name="Ensembl"/>
        </authorList>
    </citation>
    <scope>IDENTIFICATION</scope>
</reference>
<dbReference type="SMART" id="SM00199">
    <property type="entry name" value="SCY"/>
    <property type="match status" value="1"/>
</dbReference>
<evidence type="ECO:0000256" key="1">
    <source>
        <dbReference type="ARBA" id="ARBA00022514"/>
    </source>
</evidence>
<evidence type="ECO:0000313" key="4">
    <source>
        <dbReference type="Ensembl" id="ENSSFOP00015076160.1"/>
    </source>
</evidence>
<evidence type="ECO:0000313" key="5">
    <source>
        <dbReference type="Proteomes" id="UP000694397"/>
    </source>
</evidence>
<reference evidence="4" key="3">
    <citation type="submission" date="2025-09" db="UniProtKB">
        <authorList>
            <consortium name="Ensembl"/>
        </authorList>
    </citation>
    <scope>IDENTIFICATION</scope>
</reference>